<feature type="region of interest" description="Disordered" evidence="1">
    <location>
        <begin position="1"/>
        <end position="37"/>
    </location>
</feature>
<proteinExistence type="predicted"/>
<dbReference type="Proteomes" id="UP000091820">
    <property type="component" value="Unassembled WGS sequence"/>
</dbReference>
<dbReference type="EnsemblMetazoa" id="GBRI022213-RA">
    <property type="protein sequence ID" value="GBRI022213-PA"/>
    <property type="gene ID" value="GBRI022213"/>
</dbReference>
<evidence type="ECO:0000313" key="3">
    <source>
        <dbReference type="EnsemblMetazoa" id="GBRI022213-PA"/>
    </source>
</evidence>
<reference evidence="3" key="2">
    <citation type="submission" date="2020-05" db="UniProtKB">
        <authorList>
            <consortium name="EnsemblMetazoa"/>
        </authorList>
    </citation>
    <scope>IDENTIFICATION</scope>
    <source>
        <strain evidence="3">IAEA</strain>
    </source>
</reference>
<protein>
    <submittedName>
        <fullName evidence="3">Uncharacterized protein</fullName>
    </submittedName>
</protein>
<accession>A0A1A9WJP7</accession>
<keyword evidence="2" id="KW-0812">Transmembrane</keyword>
<keyword evidence="4" id="KW-1185">Reference proteome</keyword>
<reference evidence="4" key="1">
    <citation type="submission" date="2014-03" db="EMBL/GenBank/DDBJ databases">
        <authorList>
            <person name="Aksoy S."/>
            <person name="Warren W."/>
            <person name="Wilson R.K."/>
        </authorList>
    </citation>
    <scope>NUCLEOTIDE SEQUENCE [LARGE SCALE GENOMIC DNA]</scope>
    <source>
        <strain evidence="4">IAEA</strain>
    </source>
</reference>
<organism evidence="3 4">
    <name type="scientific">Glossina brevipalpis</name>
    <dbReference type="NCBI Taxonomy" id="37001"/>
    <lineage>
        <taxon>Eukaryota</taxon>
        <taxon>Metazoa</taxon>
        <taxon>Ecdysozoa</taxon>
        <taxon>Arthropoda</taxon>
        <taxon>Hexapoda</taxon>
        <taxon>Insecta</taxon>
        <taxon>Pterygota</taxon>
        <taxon>Neoptera</taxon>
        <taxon>Endopterygota</taxon>
        <taxon>Diptera</taxon>
        <taxon>Brachycera</taxon>
        <taxon>Muscomorpha</taxon>
        <taxon>Hippoboscoidea</taxon>
        <taxon>Glossinidae</taxon>
        <taxon>Glossina</taxon>
    </lineage>
</organism>
<dbReference type="AlphaFoldDB" id="A0A1A9WJP7"/>
<evidence type="ECO:0000313" key="4">
    <source>
        <dbReference type="Proteomes" id="UP000091820"/>
    </source>
</evidence>
<evidence type="ECO:0000256" key="2">
    <source>
        <dbReference type="SAM" id="Phobius"/>
    </source>
</evidence>
<evidence type="ECO:0000256" key="1">
    <source>
        <dbReference type="SAM" id="MobiDB-lite"/>
    </source>
</evidence>
<dbReference type="VEuPathDB" id="VectorBase:GBRI022213"/>
<keyword evidence="2" id="KW-1133">Transmembrane helix</keyword>
<keyword evidence="2" id="KW-0472">Membrane</keyword>
<sequence length="111" mass="13002">MYNARAEVPSMAANRNVDGEHTITDTPPPNHQCQQREQRQRYLDGVVENLFIVFSLYLFYGLTVQKGSEIITRALLAAFYSHSEANTIIQHQHQHQHQHHHRHHHGHQRSH</sequence>
<name>A0A1A9WJP7_9MUSC</name>
<feature type="transmembrane region" description="Helical" evidence="2">
    <location>
        <begin position="42"/>
        <end position="62"/>
    </location>
</feature>
<feature type="compositionally biased region" description="Basic residues" evidence="1">
    <location>
        <begin position="92"/>
        <end position="111"/>
    </location>
</feature>
<feature type="region of interest" description="Disordered" evidence="1">
    <location>
        <begin position="89"/>
        <end position="111"/>
    </location>
</feature>